<feature type="compositionally biased region" description="Acidic residues" evidence="1">
    <location>
        <begin position="161"/>
        <end position="171"/>
    </location>
</feature>
<keyword evidence="3" id="KW-1185">Reference proteome</keyword>
<dbReference type="AlphaFoldDB" id="A0AAV7W5M4"/>
<reference evidence="2" key="1">
    <citation type="journal article" date="2022" name="bioRxiv">
        <title>Sequencing and chromosome-scale assembly of the giantPleurodeles waltlgenome.</title>
        <authorList>
            <person name="Brown T."/>
            <person name="Elewa A."/>
            <person name="Iarovenko S."/>
            <person name="Subramanian E."/>
            <person name="Araus A.J."/>
            <person name="Petzold A."/>
            <person name="Susuki M."/>
            <person name="Suzuki K.-i.T."/>
            <person name="Hayashi T."/>
            <person name="Toyoda A."/>
            <person name="Oliveira C."/>
            <person name="Osipova E."/>
            <person name="Leigh N.D."/>
            <person name="Simon A."/>
            <person name="Yun M.H."/>
        </authorList>
    </citation>
    <scope>NUCLEOTIDE SEQUENCE</scope>
    <source>
        <strain evidence="2">20211129_DDA</strain>
        <tissue evidence="2">Liver</tissue>
    </source>
</reference>
<sequence length="210" mass="23185">MKVFNRLVMARPKSKGLRWKVRRTVAGIVDIPHDPVFTGPDFSLFVPPLDTINHSCGVGAVNTAIPRPPIKLITSFYQIVDKVPSLQQIAEQTGPEEQVVIQGCASEEDDERELCGGGIEGASVMRVDEGVKTVLFGPLLLEPTCEQPHKMSCPIPKNQESDMDGVMEESEPTTLPQKRKKREVLLHGCSNRELVVLSNDLGNSERRGEM</sequence>
<name>A0AAV7W5M4_PLEWA</name>
<evidence type="ECO:0000313" key="3">
    <source>
        <dbReference type="Proteomes" id="UP001066276"/>
    </source>
</evidence>
<organism evidence="2 3">
    <name type="scientific">Pleurodeles waltl</name>
    <name type="common">Iberian ribbed newt</name>
    <dbReference type="NCBI Taxonomy" id="8319"/>
    <lineage>
        <taxon>Eukaryota</taxon>
        <taxon>Metazoa</taxon>
        <taxon>Chordata</taxon>
        <taxon>Craniata</taxon>
        <taxon>Vertebrata</taxon>
        <taxon>Euteleostomi</taxon>
        <taxon>Amphibia</taxon>
        <taxon>Batrachia</taxon>
        <taxon>Caudata</taxon>
        <taxon>Salamandroidea</taxon>
        <taxon>Salamandridae</taxon>
        <taxon>Pleurodelinae</taxon>
        <taxon>Pleurodeles</taxon>
    </lineage>
</organism>
<feature type="region of interest" description="Disordered" evidence="1">
    <location>
        <begin position="159"/>
        <end position="179"/>
    </location>
</feature>
<comment type="caution">
    <text evidence="2">The sequence shown here is derived from an EMBL/GenBank/DDBJ whole genome shotgun (WGS) entry which is preliminary data.</text>
</comment>
<evidence type="ECO:0000313" key="2">
    <source>
        <dbReference type="EMBL" id="KAJ1208251.1"/>
    </source>
</evidence>
<accession>A0AAV7W5M4</accession>
<dbReference type="EMBL" id="JANPWB010000002">
    <property type="protein sequence ID" value="KAJ1208251.1"/>
    <property type="molecule type" value="Genomic_DNA"/>
</dbReference>
<evidence type="ECO:0000256" key="1">
    <source>
        <dbReference type="SAM" id="MobiDB-lite"/>
    </source>
</evidence>
<dbReference type="Proteomes" id="UP001066276">
    <property type="component" value="Chromosome 1_2"/>
</dbReference>
<protein>
    <submittedName>
        <fullName evidence="2">Uncharacterized protein</fullName>
    </submittedName>
</protein>
<gene>
    <name evidence="2" type="ORF">NDU88_003637</name>
</gene>
<proteinExistence type="predicted"/>